<evidence type="ECO:0000256" key="1">
    <source>
        <dbReference type="ARBA" id="ARBA00022448"/>
    </source>
</evidence>
<dbReference type="Proteomes" id="UP000658131">
    <property type="component" value="Unassembled WGS sequence"/>
</dbReference>
<dbReference type="SMART" id="SM00382">
    <property type="entry name" value="AAA"/>
    <property type="match status" value="1"/>
</dbReference>
<dbReference type="PANTHER" id="PTHR43423:SF1">
    <property type="entry name" value="ABC TRANSPORTER I FAMILY MEMBER 17"/>
    <property type="match status" value="1"/>
</dbReference>
<evidence type="ECO:0000313" key="6">
    <source>
        <dbReference type="Proteomes" id="UP000658131"/>
    </source>
</evidence>
<proteinExistence type="predicted"/>
<dbReference type="InterPro" id="IPR005670">
    <property type="entry name" value="PstB-like"/>
</dbReference>
<evidence type="ECO:0000313" key="5">
    <source>
        <dbReference type="EMBL" id="MBC8576737.1"/>
    </source>
</evidence>
<evidence type="ECO:0000259" key="4">
    <source>
        <dbReference type="PROSITE" id="PS50893"/>
    </source>
</evidence>
<evidence type="ECO:0000256" key="2">
    <source>
        <dbReference type="ARBA" id="ARBA00022741"/>
    </source>
</evidence>
<dbReference type="Pfam" id="PF00005">
    <property type="entry name" value="ABC_tran"/>
    <property type="match status" value="1"/>
</dbReference>
<organism evidence="5 6">
    <name type="scientific">Yanshouia hominis</name>
    <dbReference type="NCBI Taxonomy" id="2763673"/>
    <lineage>
        <taxon>Bacteria</taxon>
        <taxon>Bacillati</taxon>
        <taxon>Bacillota</taxon>
        <taxon>Clostridia</taxon>
        <taxon>Eubacteriales</taxon>
        <taxon>Oscillospiraceae</taxon>
        <taxon>Yanshouia</taxon>
    </lineage>
</organism>
<sequence>MPIRITVEGLTVRRAGRTLLDRVSLEAAPGRVTVLMGPSGCGKSTLLRMLNRLDAEERLFETEGSIRMDGEEILRPMGVWELASLRRRVGMVFQAPSPFPMSIGENIAYGIRLQERLTRRDMDVRIEEALTRAALFDEVKDRLTSDARRLSGGQQQRLCIARALAVRPEALLLDEPTSALDPLSTLRIEELLTVLKGSVTMLLVTHQPAQAQRVGDRLFRMEAGRIL</sequence>
<dbReference type="InterPro" id="IPR017871">
    <property type="entry name" value="ABC_transporter-like_CS"/>
</dbReference>
<dbReference type="PROSITE" id="PS50893">
    <property type="entry name" value="ABC_TRANSPORTER_2"/>
    <property type="match status" value="1"/>
</dbReference>
<dbReference type="RefSeq" id="WP_262400236.1">
    <property type="nucleotide sequence ID" value="NZ_JACRTB010000014.1"/>
</dbReference>
<keyword evidence="3 5" id="KW-0067">ATP-binding</keyword>
<gene>
    <name evidence="5" type="ORF">H8717_10030</name>
</gene>
<evidence type="ECO:0000256" key="3">
    <source>
        <dbReference type="ARBA" id="ARBA00022840"/>
    </source>
</evidence>
<dbReference type="Gene3D" id="3.40.50.300">
    <property type="entry name" value="P-loop containing nucleotide triphosphate hydrolases"/>
    <property type="match status" value="1"/>
</dbReference>
<dbReference type="InterPro" id="IPR003439">
    <property type="entry name" value="ABC_transporter-like_ATP-bd"/>
</dbReference>
<dbReference type="GO" id="GO:0005524">
    <property type="term" value="F:ATP binding"/>
    <property type="evidence" value="ECO:0007669"/>
    <property type="project" value="UniProtKB-KW"/>
</dbReference>
<protein>
    <submittedName>
        <fullName evidence="5">ATP-binding cassette domain-containing protein</fullName>
    </submittedName>
</protein>
<keyword evidence="2" id="KW-0547">Nucleotide-binding</keyword>
<dbReference type="PROSITE" id="PS00211">
    <property type="entry name" value="ABC_TRANSPORTER_1"/>
    <property type="match status" value="1"/>
</dbReference>
<dbReference type="EMBL" id="JACRTB010000014">
    <property type="protein sequence ID" value="MBC8576737.1"/>
    <property type="molecule type" value="Genomic_DNA"/>
</dbReference>
<keyword evidence="1" id="KW-0813">Transport</keyword>
<accession>A0ABR7NK04</accession>
<comment type="caution">
    <text evidence="5">The sequence shown here is derived from an EMBL/GenBank/DDBJ whole genome shotgun (WGS) entry which is preliminary data.</text>
</comment>
<keyword evidence="6" id="KW-1185">Reference proteome</keyword>
<reference evidence="5 6" key="1">
    <citation type="submission" date="2020-08" db="EMBL/GenBank/DDBJ databases">
        <title>Genome public.</title>
        <authorList>
            <person name="Liu C."/>
            <person name="Sun Q."/>
        </authorList>
    </citation>
    <scope>NUCLEOTIDE SEQUENCE [LARGE SCALE GENOMIC DNA]</scope>
    <source>
        <strain evidence="5 6">BX1</strain>
    </source>
</reference>
<dbReference type="SUPFAM" id="SSF52540">
    <property type="entry name" value="P-loop containing nucleoside triphosphate hydrolases"/>
    <property type="match status" value="1"/>
</dbReference>
<feature type="domain" description="ABC transporter" evidence="4">
    <location>
        <begin position="5"/>
        <end position="227"/>
    </location>
</feature>
<dbReference type="PANTHER" id="PTHR43423">
    <property type="entry name" value="ABC TRANSPORTER I FAMILY MEMBER 17"/>
    <property type="match status" value="1"/>
</dbReference>
<name>A0ABR7NK04_9FIRM</name>
<dbReference type="InterPro" id="IPR003593">
    <property type="entry name" value="AAA+_ATPase"/>
</dbReference>
<dbReference type="InterPro" id="IPR027417">
    <property type="entry name" value="P-loop_NTPase"/>
</dbReference>
<dbReference type="CDD" id="cd03260">
    <property type="entry name" value="ABC_PstB_phosphate_transporter"/>
    <property type="match status" value="1"/>
</dbReference>